<organism evidence="1 2">
    <name type="scientific">Rotaria magnacalcarata</name>
    <dbReference type="NCBI Taxonomy" id="392030"/>
    <lineage>
        <taxon>Eukaryota</taxon>
        <taxon>Metazoa</taxon>
        <taxon>Spiralia</taxon>
        <taxon>Gnathifera</taxon>
        <taxon>Rotifera</taxon>
        <taxon>Eurotatoria</taxon>
        <taxon>Bdelloidea</taxon>
        <taxon>Philodinida</taxon>
        <taxon>Philodinidae</taxon>
        <taxon>Rotaria</taxon>
    </lineage>
</organism>
<comment type="caution">
    <text evidence="1">The sequence shown here is derived from an EMBL/GenBank/DDBJ whole genome shotgun (WGS) entry which is preliminary data.</text>
</comment>
<dbReference type="AlphaFoldDB" id="A0A8S2ZZ40"/>
<protein>
    <submittedName>
        <fullName evidence="1">Uncharacterized protein</fullName>
    </submittedName>
</protein>
<evidence type="ECO:0000313" key="2">
    <source>
        <dbReference type="Proteomes" id="UP000681720"/>
    </source>
</evidence>
<evidence type="ECO:0000313" key="1">
    <source>
        <dbReference type="EMBL" id="CAF4680309.1"/>
    </source>
</evidence>
<feature type="non-terminal residue" evidence="1">
    <location>
        <position position="51"/>
    </location>
</feature>
<dbReference type="EMBL" id="CAJOBJ010121966">
    <property type="protein sequence ID" value="CAF4680309.1"/>
    <property type="molecule type" value="Genomic_DNA"/>
</dbReference>
<dbReference type="Proteomes" id="UP000681720">
    <property type="component" value="Unassembled WGS sequence"/>
</dbReference>
<accession>A0A8S2ZZ40</accession>
<gene>
    <name evidence="1" type="ORF">GIL414_LOCUS42252</name>
</gene>
<name>A0A8S2ZZ40_9BILA</name>
<proteinExistence type="predicted"/>
<reference evidence="1" key="1">
    <citation type="submission" date="2021-02" db="EMBL/GenBank/DDBJ databases">
        <authorList>
            <person name="Nowell W R."/>
        </authorList>
    </citation>
    <scope>NUCLEOTIDE SEQUENCE</scope>
</reference>
<sequence>MYSFPDTMIGSSVYENTEKNPTPNWPTDSGSIFPSAMVATRCQSAVENTWP</sequence>